<accession>A0A6J2Y4T8</accession>
<keyword evidence="2" id="KW-0597">Phosphoprotein</keyword>
<gene>
    <name evidence="5" type="primary">LOC115883992</name>
</gene>
<feature type="compositionally biased region" description="Polar residues" evidence="3">
    <location>
        <begin position="57"/>
        <end position="75"/>
    </location>
</feature>
<proteinExistence type="inferred from homology"/>
<name>A0A6J2Y4T8_SITOR</name>
<dbReference type="RefSeq" id="XP_030758276.1">
    <property type="nucleotide sequence ID" value="XM_030902416.1"/>
</dbReference>
<dbReference type="InterPro" id="IPR007998">
    <property type="entry name" value="DUF719"/>
</dbReference>
<sequence>METSDSECFESADEDLDSDHEENDHTRGKHPHSLNPKVIEPELCKLKLEENKDSEFSEISTKPATESSPNFNSNKTDSEQILILNADDESSHNLLKEAKTSKQHTKEELTSIEYNNGKEVVLKPEHIDHSCKNIKDIKKDNQCKKDVLDSVENNVNVPESEENLWDDDELDWEIEGSKEEAQRTEKPPNLQNEDSGWDDFDAEWESDLSNSVKPNKSNLNDFKETLDNPGREHEQDDHAQSSWGGWSNWGVSSILNTATQSVSTITNHVSQGLSSVLEGSIGIPDPEEMARINAIKNNNTEAQVTENLFGLENLVSGVSHLTKFVESTGTKVITGSLDTLEAIGKKTVEVLQEGDPGLKKKRALFKLESGKPNLSQILREAKEKSEEESKYHKDNDIKRTKNYESLFDDYQGLVHLEALEMLSKVCTIKLHNSKTALSSTELKDMQETLEQVKELCELPEEDDEDKITIVEARDAIENAIKEINIPISYSKLFGICEEANSWLGNVNFTLINDVELHQQAIETLAQLTAAAVEQFHKTGELLMVKEHRSTADEADSLVHITVTLKSLILVEASKFTDKLRSFQEISKCQANEYITNIFYEAANSGTYIQTAFQLLIPVLQVGAI</sequence>
<evidence type="ECO:0000256" key="1">
    <source>
        <dbReference type="ARBA" id="ARBA00006903"/>
    </source>
</evidence>
<evidence type="ECO:0000313" key="4">
    <source>
        <dbReference type="Proteomes" id="UP000504635"/>
    </source>
</evidence>
<dbReference type="KEGG" id="soy:115883992"/>
<evidence type="ECO:0000256" key="3">
    <source>
        <dbReference type="SAM" id="MobiDB-lite"/>
    </source>
</evidence>
<feature type="region of interest" description="Disordered" evidence="3">
    <location>
        <begin position="178"/>
        <end position="244"/>
    </location>
</feature>
<feature type="compositionally biased region" description="Basic and acidic residues" evidence="3">
    <location>
        <begin position="221"/>
        <end position="239"/>
    </location>
</feature>
<dbReference type="FunCoup" id="A0A6J2Y4T8">
    <property type="interactions" value="495"/>
</dbReference>
<organism evidence="4 5">
    <name type="scientific">Sitophilus oryzae</name>
    <name type="common">Rice weevil</name>
    <name type="synonym">Curculio oryzae</name>
    <dbReference type="NCBI Taxonomy" id="7048"/>
    <lineage>
        <taxon>Eukaryota</taxon>
        <taxon>Metazoa</taxon>
        <taxon>Ecdysozoa</taxon>
        <taxon>Arthropoda</taxon>
        <taxon>Hexapoda</taxon>
        <taxon>Insecta</taxon>
        <taxon>Pterygota</taxon>
        <taxon>Neoptera</taxon>
        <taxon>Endopterygota</taxon>
        <taxon>Coleoptera</taxon>
        <taxon>Polyphaga</taxon>
        <taxon>Cucujiformia</taxon>
        <taxon>Curculionidae</taxon>
        <taxon>Dryophthorinae</taxon>
        <taxon>Sitophilus</taxon>
    </lineage>
</organism>
<dbReference type="PANTHER" id="PTHR12842:SF6">
    <property type="entry name" value="FI01459P"/>
    <property type="match status" value="1"/>
</dbReference>
<keyword evidence="4" id="KW-1185">Reference proteome</keyword>
<protein>
    <submittedName>
        <fullName evidence="5">Protein FAM114A2</fullName>
    </submittedName>
</protein>
<evidence type="ECO:0000313" key="5">
    <source>
        <dbReference type="RefSeq" id="XP_030758276.1"/>
    </source>
</evidence>
<evidence type="ECO:0000256" key="2">
    <source>
        <dbReference type="ARBA" id="ARBA00022553"/>
    </source>
</evidence>
<dbReference type="Pfam" id="PF05334">
    <property type="entry name" value="DUF719"/>
    <property type="match status" value="1"/>
</dbReference>
<feature type="region of interest" description="Disordered" evidence="3">
    <location>
        <begin position="52"/>
        <end position="110"/>
    </location>
</feature>
<dbReference type="PANTHER" id="PTHR12842">
    <property type="entry name" value="FI01459P"/>
    <property type="match status" value="1"/>
</dbReference>
<reference evidence="5" key="1">
    <citation type="submission" date="2025-08" db="UniProtKB">
        <authorList>
            <consortium name="RefSeq"/>
        </authorList>
    </citation>
    <scope>IDENTIFICATION</scope>
    <source>
        <tissue evidence="5">Gonads</tissue>
    </source>
</reference>
<dbReference type="InParanoid" id="A0A6J2Y4T8"/>
<feature type="compositionally biased region" description="Acidic residues" evidence="3">
    <location>
        <begin position="195"/>
        <end position="206"/>
    </location>
</feature>
<dbReference type="Proteomes" id="UP000504635">
    <property type="component" value="Unplaced"/>
</dbReference>
<dbReference type="GeneID" id="115883992"/>
<feature type="compositionally biased region" description="Polar residues" evidence="3">
    <location>
        <begin position="207"/>
        <end position="220"/>
    </location>
</feature>
<dbReference type="OrthoDB" id="5597648at2759"/>
<comment type="similarity">
    <text evidence="1">Belongs to the FAM114 family.</text>
</comment>
<feature type="region of interest" description="Disordered" evidence="3">
    <location>
        <begin position="1"/>
        <end position="38"/>
    </location>
</feature>
<feature type="compositionally biased region" description="Acidic residues" evidence="3">
    <location>
        <begin position="1"/>
        <end position="21"/>
    </location>
</feature>
<feature type="compositionally biased region" description="Basic and acidic residues" evidence="3">
    <location>
        <begin position="89"/>
        <end position="109"/>
    </location>
</feature>
<dbReference type="AlphaFoldDB" id="A0A6J2Y4T8"/>